<evidence type="ECO:0000313" key="4">
    <source>
        <dbReference type="Proteomes" id="UP000053599"/>
    </source>
</evidence>
<organism evidence="3 4">
    <name type="scientific">Exophiala sideris</name>
    <dbReference type="NCBI Taxonomy" id="1016849"/>
    <lineage>
        <taxon>Eukaryota</taxon>
        <taxon>Fungi</taxon>
        <taxon>Dikarya</taxon>
        <taxon>Ascomycota</taxon>
        <taxon>Pezizomycotina</taxon>
        <taxon>Eurotiomycetes</taxon>
        <taxon>Chaetothyriomycetidae</taxon>
        <taxon>Chaetothyriales</taxon>
        <taxon>Herpotrichiellaceae</taxon>
        <taxon>Exophiala</taxon>
    </lineage>
</organism>
<evidence type="ECO:0000313" key="3">
    <source>
        <dbReference type="EMBL" id="KIV78733.1"/>
    </source>
</evidence>
<dbReference type="Pfam" id="PF06985">
    <property type="entry name" value="HET"/>
    <property type="match status" value="1"/>
</dbReference>
<dbReference type="PANTHER" id="PTHR24148">
    <property type="entry name" value="ANKYRIN REPEAT DOMAIN-CONTAINING PROTEIN 39 HOMOLOG-RELATED"/>
    <property type="match status" value="1"/>
</dbReference>
<feature type="domain" description="Heterokaryon incompatibility" evidence="2">
    <location>
        <begin position="148"/>
        <end position="283"/>
    </location>
</feature>
<dbReference type="Proteomes" id="UP000053599">
    <property type="component" value="Unassembled WGS sequence"/>
</dbReference>
<dbReference type="AlphaFoldDB" id="A0A0D1YV41"/>
<dbReference type="InterPro" id="IPR010730">
    <property type="entry name" value="HET"/>
</dbReference>
<accession>A0A0D1YV41</accession>
<dbReference type="HOGENOM" id="CLU_428286_0_0_1"/>
<reference evidence="3 4" key="1">
    <citation type="submission" date="2015-01" db="EMBL/GenBank/DDBJ databases">
        <title>The Genome Sequence of Exophiala sideris CBS121828.</title>
        <authorList>
            <consortium name="The Broad Institute Genomics Platform"/>
            <person name="Cuomo C."/>
            <person name="de Hoog S."/>
            <person name="Gorbushina A."/>
            <person name="Stielow B."/>
            <person name="Teixiera M."/>
            <person name="Abouelleil A."/>
            <person name="Chapman S.B."/>
            <person name="Priest M."/>
            <person name="Young S.K."/>
            <person name="Wortman J."/>
            <person name="Nusbaum C."/>
            <person name="Birren B."/>
        </authorList>
    </citation>
    <scope>NUCLEOTIDE SEQUENCE [LARGE SCALE GENOMIC DNA]</scope>
    <source>
        <strain evidence="3 4">CBS 121828</strain>
    </source>
</reference>
<dbReference type="InterPro" id="IPR052895">
    <property type="entry name" value="HetReg/Transcr_Mod"/>
</dbReference>
<sequence length="639" mass="72457">MSWAATRRSTRPEDRAYSLLGIFDVFMPLLYGEGERNAFRRLCEEVDKNSKNYRLDDAEKQHMALSGFTEPPASPHVATSKIPEGRVHVTGPRAKFAQPREEIVTGERFTYHPLSDSGFRILVLEAGIFGDNLSGHLYEVSLSEPPPYYALSYCWTQEPATQHVTVNGQSKFIQANLYQALSRIRLRTGPMHIWTDAICINQEDPLERNEQVRQMSTFYSKASSVLVWLGEEDLTSKMALQFVSQIISSGFEWSDSWWLQPGFDALVALLERPWFRRVWVLQEAALAKNTDIILWRSSNPHGPFYPGYGFNSSRTQHHANYFQQGFEYDAFTKSASGDVIHRKMSLETLVDLSTYSERTNQRDTIYALLNLASDVFPLSQSGEAESIIPNYEKDVLDVFVDFISHCCRQSGSLDIICRPWAPISSDAIYLLGSDRRFGCDTRTYPSWIASRKRLPFGDPQARSRPNTRTQANPLVGGSQKRRYNTHDGSKPQVVVGRNKDGTCTGSLYTRGIVLGEIGRLSPRMADAIITKECSRILGTISLRPHSNIIDLPESIWRTLCADRDEKGDPAPRFYRVAMLHLLQISTVPLGPEDAGHDLLDSISSIDTEELLGNETPNHVKTFLTVIRDITWKRRTFRSR</sequence>
<evidence type="ECO:0000259" key="2">
    <source>
        <dbReference type="Pfam" id="PF06985"/>
    </source>
</evidence>
<gene>
    <name evidence="3" type="ORF">PV11_06349</name>
</gene>
<feature type="region of interest" description="Disordered" evidence="1">
    <location>
        <begin position="455"/>
        <end position="491"/>
    </location>
</feature>
<proteinExistence type="predicted"/>
<dbReference type="EMBL" id="KN846953">
    <property type="protein sequence ID" value="KIV78733.1"/>
    <property type="molecule type" value="Genomic_DNA"/>
</dbReference>
<feature type="compositionally biased region" description="Polar residues" evidence="1">
    <location>
        <begin position="463"/>
        <end position="472"/>
    </location>
</feature>
<evidence type="ECO:0000256" key="1">
    <source>
        <dbReference type="SAM" id="MobiDB-lite"/>
    </source>
</evidence>
<dbReference type="STRING" id="1016849.A0A0D1YV41"/>
<dbReference type="OrthoDB" id="3477286at2759"/>
<protein>
    <recommendedName>
        <fullName evidence="2">Heterokaryon incompatibility domain-containing protein</fullName>
    </recommendedName>
</protein>
<dbReference type="PANTHER" id="PTHR24148:SF64">
    <property type="entry name" value="HETEROKARYON INCOMPATIBILITY DOMAIN-CONTAINING PROTEIN"/>
    <property type="match status" value="1"/>
</dbReference>
<name>A0A0D1YV41_9EURO</name>